<reference evidence="5 6" key="1">
    <citation type="submission" date="2017-04" db="EMBL/GenBank/DDBJ databases">
        <title>Draft genome sequence of Tuber borchii Vittad., a whitish edible truffle.</title>
        <authorList>
            <consortium name="DOE Joint Genome Institute"/>
            <person name="Murat C."/>
            <person name="Kuo A."/>
            <person name="Barry K.W."/>
            <person name="Clum A."/>
            <person name="Dockter R.B."/>
            <person name="Fauchery L."/>
            <person name="Iotti M."/>
            <person name="Kohler A."/>
            <person name="Labutti K."/>
            <person name="Lindquist E.A."/>
            <person name="Lipzen A."/>
            <person name="Ohm R.A."/>
            <person name="Wang M."/>
            <person name="Grigoriev I.V."/>
            <person name="Zambonelli A."/>
            <person name="Martin F.M."/>
        </authorList>
    </citation>
    <scope>NUCLEOTIDE SEQUENCE [LARGE SCALE GENOMIC DNA]</scope>
    <source>
        <strain evidence="5 6">Tbo3840</strain>
    </source>
</reference>
<feature type="compositionally biased region" description="Polar residues" evidence="3">
    <location>
        <begin position="506"/>
        <end position="518"/>
    </location>
</feature>
<dbReference type="GO" id="GO:0005634">
    <property type="term" value="C:nucleus"/>
    <property type="evidence" value="ECO:0007669"/>
    <property type="project" value="UniProtKB-SubCell"/>
</dbReference>
<dbReference type="PANTHER" id="PTHR42107:SF1">
    <property type="entry name" value="WHIM1 DOMAIN-CONTAINING PROTEIN"/>
    <property type="match status" value="1"/>
</dbReference>
<dbReference type="STRING" id="42251.A0A2T7A6G5"/>
<evidence type="ECO:0000313" key="5">
    <source>
        <dbReference type="EMBL" id="PUU83326.1"/>
    </source>
</evidence>
<feature type="compositionally biased region" description="Basic and acidic residues" evidence="3">
    <location>
        <begin position="360"/>
        <end position="373"/>
    </location>
</feature>
<keyword evidence="2" id="KW-0539">Nucleus</keyword>
<dbReference type="Pfam" id="PF15612">
    <property type="entry name" value="WHIM1"/>
    <property type="match status" value="1"/>
</dbReference>
<feature type="compositionally biased region" description="Low complexity" evidence="3">
    <location>
        <begin position="1"/>
        <end position="18"/>
    </location>
</feature>
<dbReference type="EMBL" id="NESQ01000015">
    <property type="protein sequence ID" value="PUU83326.1"/>
    <property type="molecule type" value="Genomic_DNA"/>
</dbReference>
<dbReference type="Proteomes" id="UP000244722">
    <property type="component" value="Unassembled WGS sequence"/>
</dbReference>
<dbReference type="PANTHER" id="PTHR42107">
    <property type="entry name" value="YALI0D24453P"/>
    <property type="match status" value="1"/>
</dbReference>
<feature type="region of interest" description="Disordered" evidence="3">
    <location>
        <begin position="353"/>
        <end position="590"/>
    </location>
</feature>
<comment type="caution">
    <text evidence="5">The sequence shown here is derived from an EMBL/GenBank/DDBJ whole genome shotgun (WGS) entry which is preliminary data.</text>
</comment>
<dbReference type="AlphaFoldDB" id="A0A2T7A6G5"/>
<proteinExistence type="predicted"/>
<feature type="region of interest" description="Disordered" evidence="3">
    <location>
        <begin position="1"/>
        <end position="86"/>
    </location>
</feature>
<evidence type="ECO:0000259" key="4">
    <source>
        <dbReference type="Pfam" id="PF15612"/>
    </source>
</evidence>
<dbReference type="OrthoDB" id="349045at2759"/>
<evidence type="ECO:0000256" key="2">
    <source>
        <dbReference type="ARBA" id="ARBA00023242"/>
    </source>
</evidence>
<accession>A0A2T7A6G5</accession>
<comment type="subcellular location">
    <subcellularLocation>
        <location evidence="1">Nucleus</location>
    </subcellularLocation>
</comment>
<feature type="domain" description="WHIM1" evidence="4">
    <location>
        <begin position="169"/>
        <end position="215"/>
    </location>
</feature>
<evidence type="ECO:0000256" key="1">
    <source>
        <dbReference type="ARBA" id="ARBA00004123"/>
    </source>
</evidence>
<sequence>MSSGLDSPLSSLLSSPPASDDEVSPPSPVAAAAVTKGKGKAVSRAKPAAPKKSVKGKQQQKLPFVRKASTPPRKAKKKEPPHVPTLADSPELAFIVMFRSRFADAFKGVPNLGCQDIERGIVDSTPSEQVEQLLCKLLSLVLNRKKPVERGHNQRALEEAANAHRNQWPASWEGKSPFSGNKSFGDLDTPQRLEILEALIHWSLSSSEVIRGIINDSYKGNRRDDDLNVPLSVQPWGRDADKRRYWLIEGRGTDDTPFRLYRESNPALKTHTWISVAGTIEEIQTVAKELEEEDGSKHALALKEKIIGAIPRFEEGETKRKKREYRASRKAFFNQPSGVSLYEGRTRGKRIRYNFSTDEEGTKETSEQDDNRSRRSGRSNKGSPAPQPQPQPEAPIFTASGRQIRKPVTGDYGEVKINGSNGTATGSRGTPFGSENGDYNNRGLALVGVVVHKNDDKDDNEGDDEQEESEDEAGWGSGPDEAEDKDTPRKSLKIVFKIPKAPGSTDDASSAAGNNGVVSPSKAHQIVRVAGGEPTPTHTPVPHGNGVRSNGMRKKDSDDVTMSDIEPIKEVNPAVNGAKPPVDQKKGLSA</sequence>
<gene>
    <name evidence="5" type="ORF">B9Z19DRAFT_965020</name>
</gene>
<evidence type="ECO:0000256" key="3">
    <source>
        <dbReference type="SAM" id="MobiDB-lite"/>
    </source>
</evidence>
<dbReference type="InterPro" id="IPR028942">
    <property type="entry name" value="WHIM1_dom"/>
</dbReference>
<organism evidence="5 6">
    <name type="scientific">Tuber borchii</name>
    <name type="common">White truffle</name>
    <dbReference type="NCBI Taxonomy" id="42251"/>
    <lineage>
        <taxon>Eukaryota</taxon>
        <taxon>Fungi</taxon>
        <taxon>Dikarya</taxon>
        <taxon>Ascomycota</taxon>
        <taxon>Pezizomycotina</taxon>
        <taxon>Pezizomycetes</taxon>
        <taxon>Pezizales</taxon>
        <taxon>Tuberaceae</taxon>
        <taxon>Tuber</taxon>
    </lineage>
</organism>
<feature type="compositionally biased region" description="Acidic residues" evidence="3">
    <location>
        <begin position="457"/>
        <end position="473"/>
    </location>
</feature>
<protein>
    <recommendedName>
        <fullName evidence="4">WHIM1 domain-containing protein</fullName>
    </recommendedName>
</protein>
<feature type="compositionally biased region" description="Polar residues" evidence="3">
    <location>
        <begin position="418"/>
        <end position="428"/>
    </location>
</feature>
<evidence type="ECO:0000313" key="6">
    <source>
        <dbReference type="Proteomes" id="UP000244722"/>
    </source>
</evidence>
<keyword evidence="6" id="KW-1185">Reference proteome</keyword>
<name>A0A2T7A6G5_TUBBO</name>